<comment type="caution">
    <text evidence="6">The sequence shown here is derived from an EMBL/GenBank/DDBJ whole genome shotgun (WGS) entry which is preliminary data.</text>
</comment>
<dbReference type="EMBL" id="LXWW01000430">
    <property type="protein sequence ID" value="OAO13253.1"/>
    <property type="molecule type" value="Genomic_DNA"/>
</dbReference>
<evidence type="ECO:0000256" key="5">
    <source>
        <dbReference type="ARBA" id="ARBA00041214"/>
    </source>
</evidence>
<keyword evidence="2 6" id="KW-0689">Ribosomal protein</keyword>
<keyword evidence="3" id="KW-0687">Ribonucleoprotein</keyword>
<name>A0A196S895_BLAHN</name>
<dbReference type="GO" id="GO:0003723">
    <property type="term" value="F:RNA binding"/>
    <property type="evidence" value="ECO:0007669"/>
    <property type="project" value="TreeGrafter"/>
</dbReference>
<evidence type="ECO:0000256" key="4">
    <source>
        <dbReference type="ARBA" id="ARBA00040613"/>
    </source>
</evidence>
<proteinExistence type="inferred from homology"/>
<gene>
    <name evidence="6" type="ORF">AV274_5050</name>
</gene>
<dbReference type="GO" id="GO:0005840">
    <property type="term" value="C:ribosome"/>
    <property type="evidence" value="ECO:0007669"/>
    <property type="project" value="UniProtKB-KW"/>
</dbReference>
<organism evidence="6 7">
    <name type="scientific">Blastocystis sp. subtype 1 (strain ATCC 50177 / NandII)</name>
    <dbReference type="NCBI Taxonomy" id="478820"/>
    <lineage>
        <taxon>Eukaryota</taxon>
        <taxon>Sar</taxon>
        <taxon>Stramenopiles</taxon>
        <taxon>Bigyra</taxon>
        <taxon>Opalozoa</taxon>
        <taxon>Opalinata</taxon>
        <taxon>Blastocystidae</taxon>
        <taxon>Blastocystis</taxon>
    </lineage>
</organism>
<dbReference type="Gene3D" id="3.30.1360.210">
    <property type="match status" value="1"/>
</dbReference>
<evidence type="ECO:0000313" key="7">
    <source>
        <dbReference type="Proteomes" id="UP000078348"/>
    </source>
</evidence>
<dbReference type="Proteomes" id="UP000078348">
    <property type="component" value="Unassembled WGS sequence"/>
</dbReference>
<dbReference type="PANTHER" id="PTHR10064">
    <property type="entry name" value="60S RIBOSOMAL PROTEIN L22"/>
    <property type="match status" value="1"/>
</dbReference>
<dbReference type="InterPro" id="IPR038526">
    <property type="entry name" value="Ribosomal_eL22_sf"/>
</dbReference>
<keyword evidence="7" id="KW-1185">Reference proteome</keyword>
<dbReference type="AlphaFoldDB" id="A0A196S895"/>
<comment type="similarity">
    <text evidence="1">Belongs to the eukaryotic ribosomal protein eL22 family.</text>
</comment>
<dbReference type="GO" id="GO:0003735">
    <property type="term" value="F:structural constituent of ribosome"/>
    <property type="evidence" value="ECO:0007669"/>
    <property type="project" value="InterPro"/>
</dbReference>
<accession>A0A196S895</accession>
<dbReference type="PANTHER" id="PTHR10064:SF0">
    <property type="entry name" value="FI24544P1-RELATED"/>
    <property type="match status" value="1"/>
</dbReference>
<reference evidence="6 7" key="1">
    <citation type="submission" date="2016-05" db="EMBL/GenBank/DDBJ databases">
        <title>Nuclear genome of Blastocystis sp. subtype 1 NandII.</title>
        <authorList>
            <person name="Gentekaki E."/>
            <person name="Curtis B."/>
            <person name="Stairs C."/>
            <person name="Eme L."/>
            <person name="Herman E."/>
            <person name="Klimes V."/>
            <person name="Arias M.C."/>
            <person name="Elias M."/>
            <person name="Hilliou F."/>
            <person name="Klute M."/>
            <person name="Malik S.-B."/>
            <person name="Pightling A."/>
            <person name="Rachubinski R."/>
            <person name="Salas D."/>
            <person name="Schlacht A."/>
            <person name="Suga H."/>
            <person name="Archibald J."/>
            <person name="Ball S.G."/>
            <person name="Clark G."/>
            <person name="Dacks J."/>
            <person name="Van Der Giezen M."/>
            <person name="Tsaousis A."/>
            <person name="Roger A."/>
        </authorList>
    </citation>
    <scope>NUCLEOTIDE SEQUENCE [LARGE SCALE GENOMIC DNA]</scope>
    <source>
        <strain evidence="7">ATCC 50177 / NandII</strain>
    </source>
</reference>
<evidence type="ECO:0000313" key="6">
    <source>
        <dbReference type="EMBL" id="OAO13253.1"/>
    </source>
</evidence>
<dbReference type="OrthoDB" id="10259820at2759"/>
<dbReference type="InterPro" id="IPR002671">
    <property type="entry name" value="Ribosomal_eL22"/>
</dbReference>
<dbReference type="FunFam" id="3.30.1360.210:FF:000002">
    <property type="entry name" value="60S ribosomal protein L22-2"/>
    <property type="match status" value="1"/>
</dbReference>
<evidence type="ECO:0000256" key="1">
    <source>
        <dbReference type="ARBA" id="ARBA00007817"/>
    </source>
</evidence>
<dbReference type="STRING" id="478820.A0A196S895"/>
<sequence length="109" mass="12508">MATTTKKIEFTIDCSVPVNDKIMEVESFEKFLKEHIKVENKTNNLGDLIGVSSSNDRISVAVSCAMAKRYLKYLTKKYLKKQQLRDYLRVVASGKTGYKLVYFNVSKEE</sequence>
<dbReference type="GO" id="GO:0002181">
    <property type="term" value="P:cytoplasmic translation"/>
    <property type="evidence" value="ECO:0007669"/>
    <property type="project" value="TreeGrafter"/>
</dbReference>
<evidence type="ECO:0000256" key="2">
    <source>
        <dbReference type="ARBA" id="ARBA00022980"/>
    </source>
</evidence>
<protein>
    <recommendedName>
        <fullName evidence="4">Large ribosomal subunit protein eL22</fullName>
    </recommendedName>
    <alternativeName>
        <fullName evidence="5">60S ribosomal protein L22</fullName>
    </alternativeName>
</protein>
<evidence type="ECO:0000256" key="3">
    <source>
        <dbReference type="ARBA" id="ARBA00023274"/>
    </source>
</evidence>
<dbReference type="Pfam" id="PF01776">
    <property type="entry name" value="Ribosomal_L22e"/>
    <property type="match status" value="1"/>
</dbReference>
<dbReference type="GO" id="GO:1990904">
    <property type="term" value="C:ribonucleoprotein complex"/>
    <property type="evidence" value="ECO:0007669"/>
    <property type="project" value="UniProtKB-KW"/>
</dbReference>